<dbReference type="InterPro" id="IPR029044">
    <property type="entry name" value="Nucleotide-diphossugar_trans"/>
</dbReference>
<keyword evidence="2" id="KW-0808">Transferase</keyword>
<protein>
    <submittedName>
        <fullName evidence="2">Glycosyl transferase family 2</fullName>
    </submittedName>
</protein>
<dbReference type="InterPro" id="IPR001173">
    <property type="entry name" value="Glyco_trans_2-like"/>
</dbReference>
<organism evidence="2 3">
    <name type="scientific">Lapidilactobacillus concavus DSM 17758</name>
    <dbReference type="NCBI Taxonomy" id="1423735"/>
    <lineage>
        <taxon>Bacteria</taxon>
        <taxon>Bacillati</taxon>
        <taxon>Bacillota</taxon>
        <taxon>Bacilli</taxon>
        <taxon>Lactobacillales</taxon>
        <taxon>Lactobacillaceae</taxon>
        <taxon>Lapidilactobacillus</taxon>
    </lineage>
</organism>
<comment type="caution">
    <text evidence="2">The sequence shown here is derived from an EMBL/GenBank/DDBJ whole genome shotgun (WGS) entry which is preliminary data.</text>
</comment>
<reference evidence="2 3" key="1">
    <citation type="journal article" date="2015" name="Genome Announc.">
        <title>Expanding the biotechnology potential of lactobacilli through comparative genomics of 213 strains and associated genera.</title>
        <authorList>
            <person name="Sun Z."/>
            <person name="Harris H.M."/>
            <person name="McCann A."/>
            <person name="Guo C."/>
            <person name="Argimon S."/>
            <person name="Zhang W."/>
            <person name="Yang X."/>
            <person name="Jeffery I.B."/>
            <person name="Cooney J.C."/>
            <person name="Kagawa T.F."/>
            <person name="Liu W."/>
            <person name="Song Y."/>
            <person name="Salvetti E."/>
            <person name="Wrobel A."/>
            <person name="Rasinkangas P."/>
            <person name="Parkhill J."/>
            <person name="Rea M.C."/>
            <person name="O'Sullivan O."/>
            <person name="Ritari J."/>
            <person name="Douillard F.P."/>
            <person name="Paul Ross R."/>
            <person name="Yang R."/>
            <person name="Briner A.E."/>
            <person name="Felis G.E."/>
            <person name="de Vos W.M."/>
            <person name="Barrangou R."/>
            <person name="Klaenhammer T.R."/>
            <person name="Caufield P.W."/>
            <person name="Cui Y."/>
            <person name="Zhang H."/>
            <person name="O'Toole P.W."/>
        </authorList>
    </citation>
    <scope>NUCLEOTIDE SEQUENCE [LARGE SCALE GENOMIC DNA]</scope>
    <source>
        <strain evidence="2 3">DSM 17758</strain>
    </source>
</reference>
<dbReference type="Proteomes" id="UP000051315">
    <property type="component" value="Unassembled WGS sequence"/>
</dbReference>
<dbReference type="Gene3D" id="3.90.550.10">
    <property type="entry name" value="Spore Coat Polysaccharide Biosynthesis Protein SpsA, Chain A"/>
    <property type="match status" value="1"/>
</dbReference>
<keyword evidence="3" id="KW-1185">Reference proteome</keyword>
<sequence>MDFSNYDIAILMSTYNAEKYLSEQIESIIKQDTASWRLYIRDDGSTDKTCEIISRYAQNNERIIFINENSRQNLGVTRSFLWLLKNVSADFYMFCDQDDYWLSTKVRETLQEMLAQQYEDIPVLVHSDLEVVDANLELIASSFFERQGLPKNTVLTNLVVQNNVTGCTVMVNQKLKQSVAIVSDKVIIHDWWLALIATCLGKVVFVDKPLIKYRQHGNNVIGSSTVFSKFFSGYVQQIRDNLVALNEQNAEFKNIFESRLNDSQEKVLTVGSKFMKQSSISRYFSVKHAGIYKIGKVRNLLFYCLLLILPKYRGGNDD</sequence>
<dbReference type="OrthoDB" id="9802649at2"/>
<dbReference type="AlphaFoldDB" id="A0A0R1W025"/>
<dbReference type="GO" id="GO:0016758">
    <property type="term" value="F:hexosyltransferase activity"/>
    <property type="evidence" value="ECO:0007669"/>
    <property type="project" value="UniProtKB-ARBA"/>
</dbReference>
<proteinExistence type="predicted"/>
<feature type="domain" description="Glycosyltransferase 2-like" evidence="1">
    <location>
        <begin position="10"/>
        <end position="118"/>
    </location>
</feature>
<dbReference type="PANTHER" id="PTHR22916">
    <property type="entry name" value="GLYCOSYLTRANSFERASE"/>
    <property type="match status" value="1"/>
</dbReference>
<dbReference type="PANTHER" id="PTHR22916:SF3">
    <property type="entry name" value="UDP-GLCNAC:BETAGAL BETA-1,3-N-ACETYLGLUCOSAMINYLTRANSFERASE-LIKE PROTEIN 1"/>
    <property type="match status" value="1"/>
</dbReference>
<evidence type="ECO:0000313" key="2">
    <source>
        <dbReference type="EMBL" id="KRM08691.1"/>
    </source>
</evidence>
<dbReference type="Pfam" id="PF00535">
    <property type="entry name" value="Glycos_transf_2"/>
    <property type="match status" value="1"/>
</dbReference>
<accession>A0A0R1W025</accession>
<dbReference type="PATRIC" id="fig|1423735.3.peg.303"/>
<dbReference type="RefSeq" id="WP_057825142.1">
    <property type="nucleotide sequence ID" value="NZ_AZFX01000078.1"/>
</dbReference>
<dbReference type="SUPFAM" id="SSF53448">
    <property type="entry name" value="Nucleotide-diphospho-sugar transferases"/>
    <property type="match status" value="1"/>
</dbReference>
<dbReference type="STRING" id="1423735.FC15_GL000297"/>
<name>A0A0R1W025_9LACO</name>
<dbReference type="EMBL" id="AZFX01000078">
    <property type="protein sequence ID" value="KRM08691.1"/>
    <property type="molecule type" value="Genomic_DNA"/>
</dbReference>
<evidence type="ECO:0000313" key="3">
    <source>
        <dbReference type="Proteomes" id="UP000051315"/>
    </source>
</evidence>
<gene>
    <name evidence="2" type="ORF">FC15_GL000297</name>
</gene>
<dbReference type="CDD" id="cd04196">
    <property type="entry name" value="GT_2_like_d"/>
    <property type="match status" value="1"/>
</dbReference>
<evidence type="ECO:0000259" key="1">
    <source>
        <dbReference type="Pfam" id="PF00535"/>
    </source>
</evidence>